<dbReference type="KEGG" id="gbi:PG2T_08390"/>
<keyword evidence="2" id="KW-1185">Reference proteome</keyword>
<evidence type="ECO:0000313" key="1">
    <source>
        <dbReference type="EMBL" id="ANX04192.1"/>
    </source>
</evidence>
<dbReference type="InterPro" id="IPR040632">
    <property type="entry name" value="Sulfotransfer_4"/>
</dbReference>
<dbReference type="EMBL" id="CP014671">
    <property type="protein sequence ID" value="ANX04192.1"/>
    <property type="molecule type" value="Genomic_DNA"/>
</dbReference>
<accession>A0A1B1YTY3</accession>
<dbReference type="SUPFAM" id="SSF52540">
    <property type="entry name" value="P-loop containing nucleoside triphosphate hydrolases"/>
    <property type="match status" value="1"/>
</dbReference>
<name>A0A1B1YTY3_9GAMM</name>
<evidence type="ECO:0008006" key="3">
    <source>
        <dbReference type="Google" id="ProtNLM"/>
    </source>
</evidence>
<sequence>MALQVIGAGMGRTGTLSLKAALEQLGFGPCYHMTRIFEHIEHGPMWQQFAAGARGDWDSLLGDFRAAVDWPASHFWRELAAFYPQAKVILTVRDAARWFSSIDSTLFRFMGAPEMPHDEAARRQIVMARDIVQKRIFAGRIDDRAHVIEVFERHNRAVQDALPAERLLVYDVARGWAPLCAFLGVPVPDAPFPRINAQQELLDTHAQRYQLT</sequence>
<evidence type="ECO:0000313" key="2">
    <source>
        <dbReference type="Proteomes" id="UP000092952"/>
    </source>
</evidence>
<dbReference type="PANTHER" id="PTHR36978">
    <property type="entry name" value="P-LOOP CONTAINING NUCLEOTIDE TRIPHOSPHATE HYDROLASE"/>
    <property type="match status" value="1"/>
</dbReference>
<proteinExistence type="predicted"/>
<dbReference type="InParanoid" id="A0A1B1YTY3"/>
<dbReference type="OrthoDB" id="7855297at2"/>
<dbReference type="AlphaFoldDB" id="A0A1B1YTY3"/>
<protein>
    <recommendedName>
        <fullName evidence="3">Sulfotransferase family protein</fullName>
    </recommendedName>
</protein>
<reference evidence="2" key="1">
    <citation type="submission" date="2016-03" db="EMBL/GenBank/DDBJ databases">
        <title>Complete genome sequence of Solimmundus cernigliae, representing a novel lineage of polycyclic aromatic hydrocarbon degraders within the Gammaproteobacteria.</title>
        <authorList>
            <person name="Singleton D.R."/>
            <person name="Dickey A.N."/>
            <person name="Scholl E.H."/>
            <person name="Wright F.A."/>
            <person name="Aitken M.D."/>
        </authorList>
    </citation>
    <scope>NUCLEOTIDE SEQUENCE [LARGE SCALE GENOMIC DNA]</scope>
    <source>
        <strain evidence="2">TR3.2</strain>
    </source>
</reference>
<dbReference type="InterPro" id="IPR027417">
    <property type="entry name" value="P-loop_NTPase"/>
</dbReference>
<dbReference type="Gene3D" id="3.40.50.300">
    <property type="entry name" value="P-loop containing nucleotide triphosphate hydrolases"/>
    <property type="match status" value="1"/>
</dbReference>
<dbReference type="RefSeq" id="WP_068804166.1">
    <property type="nucleotide sequence ID" value="NZ_CP014671.1"/>
</dbReference>
<dbReference type="Pfam" id="PF17784">
    <property type="entry name" value="Sulfotransfer_4"/>
    <property type="match status" value="1"/>
</dbReference>
<gene>
    <name evidence="1" type="ORF">PG2T_08390</name>
</gene>
<dbReference type="Proteomes" id="UP000092952">
    <property type="component" value="Chromosome"/>
</dbReference>
<organism evidence="1 2">
    <name type="scientific">Immundisolibacter cernigliae</name>
    <dbReference type="NCBI Taxonomy" id="1810504"/>
    <lineage>
        <taxon>Bacteria</taxon>
        <taxon>Pseudomonadati</taxon>
        <taxon>Pseudomonadota</taxon>
        <taxon>Gammaproteobacteria</taxon>
        <taxon>Immundisolibacterales</taxon>
        <taxon>Immundisolibacteraceae</taxon>
        <taxon>Immundisolibacter</taxon>
    </lineage>
</organism>
<dbReference type="STRING" id="1810504.PG2T_08390"/>
<dbReference type="PANTHER" id="PTHR36978:SF4">
    <property type="entry name" value="P-LOOP CONTAINING NUCLEOSIDE TRIPHOSPHATE HYDROLASE PROTEIN"/>
    <property type="match status" value="1"/>
</dbReference>